<gene>
    <name evidence="1" type="ORF">CVO77_13385</name>
</gene>
<evidence type="ECO:0000313" key="1">
    <source>
        <dbReference type="EMBL" id="PQM26081.1"/>
    </source>
</evidence>
<proteinExistence type="predicted"/>
<name>A0A2S8B102_9SPHN</name>
<accession>A0A2S8B102</accession>
<protein>
    <submittedName>
        <fullName evidence="1">Uncharacterized protein</fullName>
    </submittedName>
</protein>
<keyword evidence="2" id="KW-1185">Reference proteome</keyword>
<sequence>MSKVHLPRASVSPDEYPALLTCTLEKRSGDIEAILVARQKLDLKVGGGSTILGATLAQYEELEVETSDGRRVRQPRLLGEIITSCHEFKDGHPLGFDIEMLVRDWKKAMSFGYYGQLLDEHQFAKCLVTFRPTLVTQYMRAANKSEASGIYAGFFEQPICKTEQTVNLKEGQVRSALKELTSN</sequence>
<dbReference type="AlphaFoldDB" id="A0A2S8B102"/>
<evidence type="ECO:0000313" key="2">
    <source>
        <dbReference type="Proteomes" id="UP000238954"/>
    </source>
</evidence>
<dbReference type="EMBL" id="PHFW01000003">
    <property type="protein sequence ID" value="PQM26081.1"/>
    <property type="molecule type" value="Genomic_DNA"/>
</dbReference>
<comment type="caution">
    <text evidence="1">The sequence shown here is derived from an EMBL/GenBank/DDBJ whole genome shotgun (WGS) entry which is preliminary data.</text>
</comment>
<organism evidence="1 2">
    <name type="scientific">Sphingopyxis lindanitolerans</name>
    <dbReference type="NCBI Taxonomy" id="2054227"/>
    <lineage>
        <taxon>Bacteria</taxon>
        <taxon>Pseudomonadati</taxon>
        <taxon>Pseudomonadota</taxon>
        <taxon>Alphaproteobacteria</taxon>
        <taxon>Sphingomonadales</taxon>
        <taxon>Sphingomonadaceae</taxon>
        <taxon>Sphingopyxis</taxon>
    </lineage>
</organism>
<dbReference type="Proteomes" id="UP000238954">
    <property type="component" value="Chromosome"/>
</dbReference>
<reference evidence="2" key="1">
    <citation type="submission" date="2017-11" db="EMBL/GenBank/DDBJ databases">
        <title>The complete genome sequence of Sphingopyxis pomeranensis sp. nov. strain WS5A3p.</title>
        <authorList>
            <person name="Kaminski M.A."/>
        </authorList>
    </citation>
    <scope>NUCLEOTIDE SEQUENCE [LARGE SCALE GENOMIC DNA]</scope>
    <source>
        <strain evidence="2">WS5A3p</strain>
    </source>
</reference>